<evidence type="ECO:0000313" key="18">
    <source>
        <dbReference type="Proteomes" id="UP001589844"/>
    </source>
</evidence>
<keyword evidence="7" id="KW-0406">Ion transport</keyword>
<evidence type="ECO:0000259" key="16">
    <source>
        <dbReference type="Pfam" id="PF07715"/>
    </source>
</evidence>
<accession>A0ABV6IEU2</accession>
<comment type="subcellular location">
    <subcellularLocation>
        <location evidence="1 12">Cell outer membrane</location>
        <topology evidence="1 12">Multi-pass membrane protein</topology>
    </subcellularLocation>
</comment>
<comment type="caution">
    <text evidence="17">The sequence shown here is derived from an EMBL/GenBank/DDBJ whole genome shotgun (WGS) entry which is preliminary data.</text>
</comment>
<feature type="chain" id="PRO_5045061429" evidence="14">
    <location>
        <begin position="25"/>
        <end position="656"/>
    </location>
</feature>
<feature type="domain" description="TonB-dependent receptor plug" evidence="16">
    <location>
        <begin position="53"/>
        <end position="159"/>
    </location>
</feature>
<dbReference type="PROSITE" id="PS52016">
    <property type="entry name" value="TONB_DEPENDENT_REC_3"/>
    <property type="match status" value="1"/>
</dbReference>
<sequence length="656" mass="73042">MSFKKKAITTTIATCGLISPVAFSQDNNTVNQETNRAQLVVITAALRNQTIAAAPAFTTVITAEDIAKSPVNGIADLLRETVGVNNAIESSGRDEIQIRGLAGKYTLMLINGKRVSSGGALWRGSDFDFSSVPLNSIQRIEIVRGPMAALYGSDAIGGVVNIITKQPTQKWKTTVNGEYRVIATGDKGQQNRFGVSTSGAITDQLSLSLAGEIYQREPWYSTKESDVSRPARLEEKKSKNFTSTATLKLSEFQTLDVDFAYNDDKRPKAVYYYDYNPQTKLETKDIREQAIERFTYGVNHRTQWDWGSTTAFISREDTTIDDFNSRYKAPLQRQPKEHNTYAKLYANTEFTANALTVGIDLRNQVIDDKSTYLKTGKVTTRSAAAFAEDEIALAQNLHLTLAGRLDHNNFFGNHFTPKTYLSYQPTSTLTFKGGVNKAFKAPDAYQVSNEYSVISCGGRCTLTGNPDLTPEKSTNFELGFEVHEKSWNFSLVGFKNDVDSMIVAIYDSKLATRRWVNVAKAKTNGIELQADVRVAPNFSINGNFTHLNAKYTNENGVETLLDNRPNNVAHLGMQWKPVQNFSTSLSANYTGEQSYEGTTLPAYTRLDLNFSVQVQKNLTARFGVKNLGNVDLEKKNKNFEFYELGRNYYVSGSYSF</sequence>
<evidence type="ECO:0000256" key="2">
    <source>
        <dbReference type="ARBA" id="ARBA00009810"/>
    </source>
</evidence>
<evidence type="ECO:0000256" key="14">
    <source>
        <dbReference type="SAM" id="SignalP"/>
    </source>
</evidence>
<protein>
    <submittedName>
        <fullName evidence="17">TonB-dependent receptor plug domain-containing protein</fullName>
    </submittedName>
</protein>
<evidence type="ECO:0000256" key="11">
    <source>
        <dbReference type="ARBA" id="ARBA00023237"/>
    </source>
</evidence>
<keyword evidence="10 17" id="KW-0675">Receptor</keyword>
<dbReference type="Pfam" id="PF07715">
    <property type="entry name" value="Plug"/>
    <property type="match status" value="1"/>
</dbReference>
<keyword evidence="9 12" id="KW-0472">Membrane</keyword>
<evidence type="ECO:0000256" key="7">
    <source>
        <dbReference type="ARBA" id="ARBA00023065"/>
    </source>
</evidence>
<evidence type="ECO:0000256" key="10">
    <source>
        <dbReference type="ARBA" id="ARBA00023170"/>
    </source>
</evidence>
<dbReference type="InterPro" id="IPR039426">
    <property type="entry name" value="TonB-dep_rcpt-like"/>
</dbReference>
<evidence type="ECO:0000256" key="12">
    <source>
        <dbReference type="PROSITE-ProRule" id="PRU01360"/>
    </source>
</evidence>
<evidence type="ECO:0000256" key="6">
    <source>
        <dbReference type="ARBA" id="ARBA00022729"/>
    </source>
</evidence>
<keyword evidence="3 12" id="KW-0813">Transport</keyword>
<feature type="signal peptide" evidence="14">
    <location>
        <begin position="1"/>
        <end position="24"/>
    </location>
</feature>
<dbReference type="CDD" id="cd01347">
    <property type="entry name" value="ligand_gated_channel"/>
    <property type="match status" value="1"/>
</dbReference>
<evidence type="ECO:0000313" key="17">
    <source>
        <dbReference type="EMBL" id="MFC0350345.1"/>
    </source>
</evidence>
<dbReference type="EMBL" id="JBHLXJ010000012">
    <property type="protein sequence ID" value="MFC0350345.1"/>
    <property type="molecule type" value="Genomic_DNA"/>
</dbReference>
<keyword evidence="5 12" id="KW-0812">Transmembrane</keyword>
<dbReference type="Proteomes" id="UP001589844">
    <property type="component" value="Unassembled WGS sequence"/>
</dbReference>
<name>A0ABV6IEU2_9BURK</name>
<evidence type="ECO:0000259" key="15">
    <source>
        <dbReference type="Pfam" id="PF00593"/>
    </source>
</evidence>
<reference evidence="17 18" key="1">
    <citation type="submission" date="2024-09" db="EMBL/GenBank/DDBJ databases">
        <authorList>
            <person name="Sun Q."/>
            <person name="Mori K."/>
        </authorList>
    </citation>
    <scope>NUCLEOTIDE SEQUENCE [LARGE SCALE GENOMIC DNA]</scope>
    <source>
        <strain evidence="17 18">CCM 8677</strain>
    </source>
</reference>
<dbReference type="Pfam" id="PF00593">
    <property type="entry name" value="TonB_dep_Rec_b-barrel"/>
    <property type="match status" value="1"/>
</dbReference>
<dbReference type="SUPFAM" id="SSF56935">
    <property type="entry name" value="Porins"/>
    <property type="match status" value="1"/>
</dbReference>
<dbReference type="Gene3D" id="2.170.130.10">
    <property type="entry name" value="TonB-dependent receptor, plug domain"/>
    <property type="match status" value="1"/>
</dbReference>
<comment type="similarity">
    <text evidence="2 12 13">Belongs to the TonB-dependent receptor family.</text>
</comment>
<dbReference type="PANTHER" id="PTHR30069">
    <property type="entry name" value="TONB-DEPENDENT OUTER MEMBRANE RECEPTOR"/>
    <property type="match status" value="1"/>
</dbReference>
<evidence type="ECO:0000256" key="3">
    <source>
        <dbReference type="ARBA" id="ARBA00022448"/>
    </source>
</evidence>
<evidence type="ECO:0000256" key="9">
    <source>
        <dbReference type="ARBA" id="ARBA00023136"/>
    </source>
</evidence>
<evidence type="ECO:0000256" key="13">
    <source>
        <dbReference type="RuleBase" id="RU003357"/>
    </source>
</evidence>
<dbReference type="PANTHER" id="PTHR30069:SF53">
    <property type="entry name" value="COLICIN I RECEPTOR-RELATED"/>
    <property type="match status" value="1"/>
</dbReference>
<gene>
    <name evidence="17" type="ORF">ACFFJH_11050</name>
</gene>
<dbReference type="InterPro" id="IPR036942">
    <property type="entry name" value="Beta-barrel_TonB_sf"/>
</dbReference>
<keyword evidence="8 13" id="KW-0798">TonB box</keyword>
<dbReference type="InterPro" id="IPR000531">
    <property type="entry name" value="Beta-barrel_TonB"/>
</dbReference>
<keyword evidence="4 12" id="KW-1134">Transmembrane beta strand</keyword>
<evidence type="ECO:0000256" key="1">
    <source>
        <dbReference type="ARBA" id="ARBA00004571"/>
    </source>
</evidence>
<organism evidence="17 18">
    <name type="scientific">Undibacterium danionis</name>
    <dbReference type="NCBI Taxonomy" id="1812100"/>
    <lineage>
        <taxon>Bacteria</taxon>
        <taxon>Pseudomonadati</taxon>
        <taxon>Pseudomonadota</taxon>
        <taxon>Betaproteobacteria</taxon>
        <taxon>Burkholderiales</taxon>
        <taxon>Oxalobacteraceae</taxon>
        <taxon>Undibacterium</taxon>
    </lineage>
</organism>
<dbReference type="InterPro" id="IPR037066">
    <property type="entry name" value="Plug_dom_sf"/>
</dbReference>
<evidence type="ECO:0000256" key="8">
    <source>
        <dbReference type="ARBA" id="ARBA00023077"/>
    </source>
</evidence>
<proteinExistence type="inferred from homology"/>
<keyword evidence="18" id="KW-1185">Reference proteome</keyword>
<dbReference type="InterPro" id="IPR012910">
    <property type="entry name" value="Plug_dom"/>
</dbReference>
<evidence type="ECO:0000256" key="4">
    <source>
        <dbReference type="ARBA" id="ARBA00022452"/>
    </source>
</evidence>
<dbReference type="RefSeq" id="WP_390212540.1">
    <property type="nucleotide sequence ID" value="NZ_JBHLXJ010000012.1"/>
</dbReference>
<dbReference type="Gene3D" id="2.40.170.20">
    <property type="entry name" value="TonB-dependent receptor, beta-barrel domain"/>
    <property type="match status" value="1"/>
</dbReference>
<feature type="domain" description="TonB-dependent receptor-like beta-barrel" evidence="15">
    <location>
        <begin position="260"/>
        <end position="627"/>
    </location>
</feature>
<evidence type="ECO:0000256" key="5">
    <source>
        <dbReference type="ARBA" id="ARBA00022692"/>
    </source>
</evidence>
<keyword evidence="11 12" id="KW-0998">Cell outer membrane</keyword>
<keyword evidence="6 14" id="KW-0732">Signal</keyword>